<dbReference type="InParanoid" id="A0A165DM90"/>
<feature type="compositionally biased region" description="Acidic residues" evidence="1">
    <location>
        <begin position="502"/>
        <end position="521"/>
    </location>
</feature>
<feature type="region of interest" description="Disordered" evidence="1">
    <location>
        <begin position="489"/>
        <end position="521"/>
    </location>
</feature>
<dbReference type="EMBL" id="KV424045">
    <property type="protein sequence ID" value="KZT53118.1"/>
    <property type="molecule type" value="Genomic_DNA"/>
</dbReference>
<feature type="compositionally biased region" description="Basic and acidic residues" evidence="1">
    <location>
        <begin position="141"/>
        <end position="158"/>
    </location>
</feature>
<protein>
    <submittedName>
        <fullName evidence="2">Uncharacterized protein</fullName>
    </submittedName>
</protein>
<dbReference type="OrthoDB" id="10478857at2759"/>
<organism evidence="2 3">
    <name type="scientific">Calocera cornea HHB12733</name>
    <dbReference type="NCBI Taxonomy" id="1353952"/>
    <lineage>
        <taxon>Eukaryota</taxon>
        <taxon>Fungi</taxon>
        <taxon>Dikarya</taxon>
        <taxon>Basidiomycota</taxon>
        <taxon>Agaricomycotina</taxon>
        <taxon>Dacrymycetes</taxon>
        <taxon>Dacrymycetales</taxon>
        <taxon>Dacrymycetaceae</taxon>
        <taxon>Calocera</taxon>
    </lineage>
</organism>
<reference evidence="2 3" key="1">
    <citation type="journal article" date="2016" name="Mol. Biol. Evol.">
        <title>Comparative Genomics of Early-Diverging Mushroom-Forming Fungi Provides Insights into the Origins of Lignocellulose Decay Capabilities.</title>
        <authorList>
            <person name="Nagy L.G."/>
            <person name="Riley R."/>
            <person name="Tritt A."/>
            <person name="Adam C."/>
            <person name="Daum C."/>
            <person name="Floudas D."/>
            <person name="Sun H."/>
            <person name="Yadav J.S."/>
            <person name="Pangilinan J."/>
            <person name="Larsson K.H."/>
            <person name="Matsuura K."/>
            <person name="Barry K."/>
            <person name="Labutti K."/>
            <person name="Kuo R."/>
            <person name="Ohm R.A."/>
            <person name="Bhattacharya S.S."/>
            <person name="Shirouzu T."/>
            <person name="Yoshinaga Y."/>
            <person name="Martin F.M."/>
            <person name="Grigoriev I.V."/>
            <person name="Hibbett D.S."/>
        </authorList>
    </citation>
    <scope>NUCLEOTIDE SEQUENCE [LARGE SCALE GENOMIC DNA]</scope>
    <source>
        <strain evidence="2 3">HHB12733</strain>
    </source>
</reference>
<feature type="region of interest" description="Disordered" evidence="1">
    <location>
        <begin position="103"/>
        <end position="158"/>
    </location>
</feature>
<evidence type="ECO:0000313" key="3">
    <source>
        <dbReference type="Proteomes" id="UP000076842"/>
    </source>
</evidence>
<name>A0A165DM90_9BASI</name>
<accession>A0A165DM90</accession>
<evidence type="ECO:0000256" key="1">
    <source>
        <dbReference type="SAM" id="MobiDB-lite"/>
    </source>
</evidence>
<dbReference type="AlphaFoldDB" id="A0A165DM90"/>
<dbReference type="STRING" id="1353952.A0A165DM90"/>
<evidence type="ECO:0000313" key="2">
    <source>
        <dbReference type="EMBL" id="KZT53118.1"/>
    </source>
</evidence>
<dbReference type="Proteomes" id="UP000076842">
    <property type="component" value="Unassembled WGS sequence"/>
</dbReference>
<keyword evidence="3" id="KW-1185">Reference proteome</keyword>
<proteinExistence type="predicted"/>
<gene>
    <name evidence="2" type="ORF">CALCODRAFT_529597</name>
</gene>
<sequence length="521" mass="58281">MSQAASFKAYPASVKDLVYTIWNPKNNQPVVHSPPDAMGSSGDLCFLPGDANLWIKDTQGWRRSSGRYHGHGIEHYPTAPYGALRIQDADYRFRWTTETAYRSKKGRENEKSKKLASAAGSTSRMPGGTRDADYDAAAATHSERASEPPEDHDPWRQHAIDQGNGWILPVLDRWEKTFGDESLSTKNGAEILRALLRVPYTIEERETYSQDEVLQPGSIKPSYAHVSIDLQMLSEDTTLAVNNLDTCTGEEVPPSVLMHSLTAHARGRHPTAIVAQYGVSDVPASPNGIGRCQWKVPSSAGSVPQGFQPFVTTCVMPAGGSCDFHQDGIGASWIHHHVGMKDLGGPDKLWLLAKNTTHNREILQPHGRVRLVWFDANQVIPRLEGLQYYLAKPTFHPCALYFEPGLWHLVLTMSLSAHCSFRFADPSKFQEAVLHFSRAIKSAWTLPTQPERRVRAVNLREDWDYWRMIPEVPKRWLADVDKAVKALEAEFEEDERMGSPEPVDDEGDDGDDDDDGDEYIP</sequence>